<sequence length="165" mass="18767">MMPLPSSLLRRNNCNSRRKCLLEKASSTLFQRGDRVEIASNEEGFEGSYYPANIITWLVNEDYIIRYRTLLSESGFEHAREVVSADQIRPIPPNVVVEGFSLGDEVDAYDNDGWWFGKIIGKTESKYLVYFEGSEEENAYPLSALRVHQEWVDGSKVVGFSSIMA</sequence>
<evidence type="ECO:0000259" key="1">
    <source>
        <dbReference type="SMART" id="SM00743"/>
    </source>
</evidence>
<dbReference type="InterPro" id="IPR008395">
    <property type="entry name" value="Agenet-like_dom"/>
</dbReference>
<keyword evidence="3" id="KW-1185">Reference proteome</keyword>
<dbReference type="SMART" id="SM00743">
    <property type="entry name" value="Agenet"/>
    <property type="match status" value="2"/>
</dbReference>
<dbReference type="Proteomes" id="UP000245207">
    <property type="component" value="Unassembled WGS sequence"/>
</dbReference>
<feature type="domain" description="Agenet" evidence="1">
    <location>
        <begin position="28"/>
        <end position="96"/>
    </location>
</feature>
<feature type="domain" description="Agenet" evidence="1">
    <location>
        <begin position="98"/>
        <end position="153"/>
    </location>
</feature>
<comment type="caution">
    <text evidence="2">The sequence shown here is derived from an EMBL/GenBank/DDBJ whole genome shotgun (WGS) entry which is preliminary data.</text>
</comment>
<dbReference type="STRING" id="35608.A0A2U1L9B9"/>
<gene>
    <name evidence="2" type="ORF">CTI12_AA516350</name>
</gene>
<reference evidence="2 3" key="1">
    <citation type="journal article" date="2018" name="Mol. Plant">
        <title>The genome of Artemisia annua provides insight into the evolution of Asteraceae family and artemisinin biosynthesis.</title>
        <authorList>
            <person name="Shen Q."/>
            <person name="Zhang L."/>
            <person name="Liao Z."/>
            <person name="Wang S."/>
            <person name="Yan T."/>
            <person name="Shi P."/>
            <person name="Liu M."/>
            <person name="Fu X."/>
            <person name="Pan Q."/>
            <person name="Wang Y."/>
            <person name="Lv Z."/>
            <person name="Lu X."/>
            <person name="Zhang F."/>
            <person name="Jiang W."/>
            <person name="Ma Y."/>
            <person name="Chen M."/>
            <person name="Hao X."/>
            <person name="Li L."/>
            <person name="Tang Y."/>
            <person name="Lv G."/>
            <person name="Zhou Y."/>
            <person name="Sun X."/>
            <person name="Brodelius P.E."/>
            <person name="Rose J.K.C."/>
            <person name="Tang K."/>
        </authorList>
    </citation>
    <scope>NUCLEOTIDE SEQUENCE [LARGE SCALE GENOMIC DNA]</scope>
    <source>
        <strain evidence="3">cv. Huhao1</strain>
        <tissue evidence="2">Leaf</tissue>
    </source>
</reference>
<dbReference type="PANTHER" id="PTHR31917:SF148">
    <property type="entry name" value="DUF724 DOMAIN-CONTAINING PROTEIN 2"/>
    <property type="match status" value="1"/>
</dbReference>
<dbReference type="InterPro" id="IPR014002">
    <property type="entry name" value="Agenet_dom_plant"/>
</dbReference>
<dbReference type="CDD" id="cd20405">
    <property type="entry name" value="Tudor_Agenet_AtDUF_rpt1_3"/>
    <property type="match status" value="1"/>
</dbReference>
<protein>
    <submittedName>
        <fullName evidence="2">Agenet-like domain-containing protein</fullName>
    </submittedName>
</protein>
<evidence type="ECO:0000313" key="3">
    <source>
        <dbReference type="Proteomes" id="UP000245207"/>
    </source>
</evidence>
<dbReference type="OrthoDB" id="938602at2759"/>
<organism evidence="2 3">
    <name type="scientific">Artemisia annua</name>
    <name type="common">Sweet wormwood</name>
    <dbReference type="NCBI Taxonomy" id="35608"/>
    <lineage>
        <taxon>Eukaryota</taxon>
        <taxon>Viridiplantae</taxon>
        <taxon>Streptophyta</taxon>
        <taxon>Embryophyta</taxon>
        <taxon>Tracheophyta</taxon>
        <taxon>Spermatophyta</taxon>
        <taxon>Magnoliopsida</taxon>
        <taxon>eudicotyledons</taxon>
        <taxon>Gunneridae</taxon>
        <taxon>Pentapetalae</taxon>
        <taxon>asterids</taxon>
        <taxon>campanulids</taxon>
        <taxon>Asterales</taxon>
        <taxon>Asteraceae</taxon>
        <taxon>Asteroideae</taxon>
        <taxon>Anthemideae</taxon>
        <taxon>Artemisiinae</taxon>
        <taxon>Artemisia</taxon>
    </lineage>
</organism>
<dbReference type="PANTHER" id="PTHR31917">
    <property type="entry name" value="AGENET DOMAIN-CONTAINING PROTEIN-RELATED"/>
    <property type="match status" value="1"/>
</dbReference>
<dbReference type="EMBL" id="PKPP01010684">
    <property type="protein sequence ID" value="PWA45593.1"/>
    <property type="molecule type" value="Genomic_DNA"/>
</dbReference>
<proteinExistence type="predicted"/>
<dbReference type="Gene3D" id="2.30.30.140">
    <property type="match status" value="1"/>
</dbReference>
<dbReference type="AlphaFoldDB" id="A0A2U1L9B9"/>
<dbReference type="CDD" id="cd20406">
    <property type="entry name" value="Tudor_Agenet_AtDUF_rpt2_4"/>
    <property type="match status" value="1"/>
</dbReference>
<evidence type="ECO:0000313" key="2">
    <source>
        <dbReference type="EMBL" id="PWA45593.1"/>
    </source>
</evidence>
<name>A0A2U1L9B9_ARTAN</name>
<dbReference type="Pfam" id="PF05641">
    <property type="entry name" value="Agenet"/>
    <property type="match status" value="1"/>
</dbReference>
<accession>A0A2U1L9B9</accession>